<keyword evidence="7 8" id="KW-0472">Membrane</keyword>
<evidence type="ECO:0000259" key="9">
    <source>
        <dbReference type="Pfam" id="PF13231"/>
    </source>
</evidence>
<dbReference type="EC" id="2.4.-.-" evidence="10"/>
<proteinExistence type="predicted"/>
<evidence type="ECO:0000313" key="11">
    <source>
        <dbReference type="Proteomes" id="UP001204953"/>
    </source>
</evidence>
<keyword evidence="11" id="KW-1185">Reference proteome</keyword>
<dbReference type="AlphaFoldDB" id="A0AAE3GR68"/>
<keyword evidence="2" id="KW-1003">Cell membrane</keyword>
<evidence type="ECO:0000256" key="7">
    <source>
        <dbReference type="ARBA" id="ARBA00023136"/>
    </source>
</evidence>
<evidence type="ECO:0000256" key="4">
    <source>
        <dbReference type="ARBA" id="ARBA00022679"/>
    </source>
</evidence>
<keyword evidence="3 10" id="KW-0328">Glycosyltransferase</keyword>
<sequence>MIKRSHYLIWCRSLIVIILILGVFFRFVNLERKPYWHDEVFTSFWLAGYTSVEVEASLANGAVISVADLQRYQHLDSQRGLVDTVKAIATEDQQHPPLYYAIARLWVGWHGLNPLQVRLFSALISLLVFPPVYWLCLELFNSAQVGWMAIILLAVSPFHILYAQEARQYSLWTVTILLASTALLRAMRLKTKLAWLTYAAGVSLLLYSHLLSFLIVISHSIYVAVINRWRMSKDAIAFFMALSLGILTFAPWLVLIDKIKASSWTGETISFFTLFQRWIFNINMVFFDPQVNYKEQLFRIRSNIDPVGLVSLGHPFSFVVIPIFILVCYSIYFLIRHTSRQVWLFVIALIGSTGLLLGVPDLIVGGQRSTIARFQIPCLLGIHLAVAYLLTIKVREELRGVTTETGFMGKKSGFYYIRGKLWQIGAIAIISLGILSCTISSQSETWWNKYTNYYDSQVAEIINQSPSPLLISNSTTRTTALSYLLNPQIKLLLVRGENPAPIDIPNNFSNVFLYQPSSEFLSQFEQNIKYKVAGEIEAGKLWRIIKR</sequence>
<dbReference type="Proteomes" id="UP001204953">
    <property type="component" value="Unassembled WGS sequence"/>
</dbReference>
<reference evidence="10" key="1">
    <citation type="submission" date="2022-06" db="EMBL/GenBank/DDBJ databases">
        <title>New cyanobacteria of genus Symplocastrum in benthos of Lake Baikal.</title>
        <authorList>
            <person name="Sorokovikova E."/>
            <person name="Tikhonova I."/>
            <person name="Krasnopeev A."/>
            <person name="Evseev P."/>
            <person name="Gladkikh A."/>
            <person name="Belykh O."/>
        </authorList>
    </citation>
    <scope>NUCLEOTIDE SEQUENCE</scope>
    <source>
        <strain evidence="10">BBK-W-15</strain>
    </source>
</reference>
<accession>A0AAE3GR68</accession>
<feature type="transmembrane region" description="Helical" evidence="8">
    <location>
        <begin position="316"/>
        <end position="335"/>
    </location>
</feature>
<evidence type="ECO:0000256" key="2">
    <source>
        <dbReference type="ARBA" id="ARBA00022475"/>
    </source>
</evidence>
<dbReference type="Pfam" id="PF13231">
    <property type="entry name" value="PMT_2"/>
    <property type="match status" value="1"/>
</dbReference>
<feature type="transmembrane region" description="Helical" evidence="8">
    <location>
        <begin position="235"/>
        <end position="256"/>
    </location>
</feature>
<evidence type="ECO:0000313" key="10">
    <source>
        <dbReference type="EMBL" id="MCP2728363.1"/>
    </source>
</evidence>
<keyword evidence="4 10" id="KW-0808">Transferase</keyword>
<evidence type="ECO:0000256" key="3">
    <source>
        <dbReference type="ARBA" id="ARBA00022676"/>
    </source>
</evidence>
<dbReference type="InterPro" id="IPR050297">
    <property type="entry name" value="LipidA_mod_glycosyltrf_83"/>
</dbReference>
<feature type="transmembrane region" description="Helical" evidence="8">
    <location>
        <begin position="145"/>
        <end position="163"/>
    </location>
</feature>
<name>A0AAE3GR68_9CYAN</name>
<comment type="caution">
    <text evidence="10">The sequence shown here is derived from an EMBL/GenBank/DDBJ whole genome shotgun (WGS) entry which is preliminary data.</text>
</comment>
<evidence type="ECO:0000256" key="5">
    <source>
        <dbReference type="ARBA" id="ARBA00022692"/>
    </source>
</evidence>
<dbReference type="EMBL" id="JAMZMM010000051">
    <property type="protein sequence ID" value="MCP2728363.1"/>
    <property type="molecule type" value="Genomic_DNA"/>
</dbReference>
<dbReference type="PANTHER" id="PTHR33908:SF11">
    <property type="entry name" value="MEMBRANE PROTEIN"/>
    <property type="match status" value="1"/>
</dbReference>
<dbReference type="PANTHER" id="PTHR33908">
    <property type="entry name" value="MANNOSYLTRANSFERASE YKCB-RELATED"/>
    <property type="match status" value="1"/>
</dbReference>
<feature type="transmembrane region" description="Helical" evidence="8">
    <location>
        <begin position="342"/>
        <end position="359"/>
    </location>
</feature>
<evidence type="ECO:0000256" key="8">
    <source>
        <dbReference type="SAM" id="Phobius"/>
    </source>
</evidence>
<feature type="transmembrane region" description="Helical" evidence="8">
    <location>
        <begin position="115"/>
        <end position="136"/>
    </location>
</feature>
<keyword evidence="6 8" id="KW-1133">Transmembrane helix</keyword>
<keyword evidence="5 8" id="KW-0812">Transmembrane</keyword>
<feature type="transmembrane region" description="Helical" evidence="8">
    <location>
        <begin position="421"/>
        <end position="441"/>
    </location>
</feature>
<feature type="domain" description="Glycosyltransferase RgtA/B/C/D-like" evidence="9">
    <location>
        <begin position="94"/>
        <end position="254"/>
    </location>
</feature>
<dbReference type="GO" id="GO:0005886">
    <property type="term" value="C:plasma membrane"/>
    <property type="evidence" value="ECO:0007669"/>
    <property type="project" value="UniProtKB-SubCell"/>
</dbReference>
<comment type="subcellular location">
    <subcellularLocation>
        <location evidence="1">Cell membrane</location>
        <topology evidence="1">Multi-pass membrane protein</topology>
    </subcellularLocation>
</comment>
<protein>
    <submittedName>
        <fullName evidence="10">Glycosyltransferase family 39 protein</fullName>
        <ecNumber evidence="10">2.4.-.-</ecNumber>
    </submittedName>
</protein>
<dbReference type="GO" id="GO:0016763">
    <property type="term" value="F:pentosyltransferase activity"/>
    <property type="evidence" value="ECO:0007669"/>
    <property type="project" value="TreeGrafter"/>
</dbReference>
<feature type="transmembrane region" description="Helical" evidence="8">
    <location>
        <begin position="169"/>
        <end position="186"/>
    </location>
</feature>
<dbReference type="GO" id="GO:0009103">
    <property type="term" value="P:lipopolysaccharide biosynthetic process"/>
    <property type="evidence" value="ECO:0007669"/>
    <property type="project" value="UniProtKB-ARBA"/>
</dbReference>
<evidence type="ECO:0000256" key="6">
    <source>
        <dbReference type="ARBA" id="ARBA00022989"/>
    </source>
</evidence>
<organism evidence="10 11">
    <name type="scientific">Limnofasciculus baicalensis BBK-W-15</name>
    <dbReference type="NCBI Taxonomy" id="2699891"/>
    <lineage>
        <taxon>Bacteria</taxon>
        <taxon>Bacillati</taxon>
        <taxon>Cyanobacteriota</taxon>
        <taxon>Cyanophyceae</taxon>
        <taxon>Coleofasciculales</taxon>
        <taxon>Coleofasciculaceae</taxon>
        <taxon>Limnofasciculus</taxon>
        <taxon>Limnofasciculus baicalensis</taxon>
    </lineage>
</organism>
<dbReference type="RefSeq" id="WP_254011161.1">
    <property type="nucleotide sequence ID" value="NZ_JAMZMM010000051.1"/>
</dbReference>
<feature type="transmembrane region" description="Helical" evidence="8">
    <location>
        <begin position="7"/>
        <end position="28"/>
    </location>
</feature>
<feature type="transmembrane region" description="Helical" evidence="8">
    <location>
        <begin position="198"/>
        <end position="223"/>
    </location>
</feature>
<dbReference type="InterPro" id="IPR038731">
    <property type="entry name" value="RgtA/B/C-like"/>
</dbReference>
<gene>
    <name evidence="10" type="ORF">NJ959_07725</name>
</gene>
<evidence type="ECO:0000256" key="1">
    <source>
        <dbReference type="ARBA" id="ARBA00004651"/>
    </source>
</evidence>